<keyword evidence="5" id="KW-0732">Signal</keyword>
<protein>
    <recommendedName>
        <fullName evidence="6">SIAH-type domain-containing protein</fullName>
    </recommendedName>
</protein>
<dbReference type="SUPFAM" id="SSF49599">
    <property type="entry name" value="TRAF domain-like"/>
    <property type="match status" value="1"/>
</dbReference>
<evidence type="ECO:0000313" key="7">
    <source>
        <dbReference type="EMBL" id="WVZ96369.1"/>
    </source>
</evidence>
<dbReference type="PANTHER" id="PTHR10315">
    <property type="entry name" value="E3 UBIQUITIN PROTEIN LIGASE SIAH"/>
    <property type="match status" value="1"/>
</dbReference>
<dbReference type="GO" id="GO:0005737">
    <property type="term" value="C:cytoplasm"/>
    <property type="evidence" value="ECO:0007669"/>
    <property type="project" value="TreeGrafter"/>
</dbReference>
<dbReference type="PROSITE" id="PS51081">
    <property type="entry name" value="ZF_SIAH"/>
    <property type="match status" value="1"/>
</dbReference>
<sequence length="226" mass="24973">MQQSMRLTVFSLNMIHSLYFHACTQCANGHVVCSPCGDKLKDAGACYYLCGVAMAGGYQRCNAMERVVDSIHAPCPHAPYGCDATPAYHAREDHLRECPHAPCQCPVGEASCGFVGSTAALLDHVAGAHGWRRFFVVSDDADEHGRKYVFLLNVVRHQFCRAVSVVCIRPRAAATKKINFELRFKLDGDEGDPLVRHKQATEFKVEYSDLSDGLPDPNENFELIVP</sequence>
<dbReference type="GO" id="GO:0061630">
    <property type="term" value="F:ubiquitin protein ligase activity"/>
    <property type="evidence" value="ECO:0007669"/>
    <property type="project" value="TreeGrafter"/>
</dbReference>
<proteinExistence type="predicted"/>
<gene>
    <name evidence="7" type="ORF">U9M48_042020</name>
</gene>
<dbReference type="PANTHER" id="PTHR10315:SF96">
    <property type="entry name" value="SIAH-TYPE DOMAIN-CONTAINING PROTEIN"/>
    <property type="match status" value="1"/>
</dbReference>
<evidence type="ECO:0000256" key="5">
    <source>
        <dbReference type="SAM" id="SignalP"/>
    </source>
</evidence>
<reference evidence="7 8" key="1">
    <citation type="submission" date="2024-02" db="EMBL/GenBank/DDBJ databases">
        <title>High-quality chromosome-scale genome assembly of Pensacola bahiagrass (Paspalum notatum Flugge var. saurae).</title>
        <authorList>
            <person name="Vega J.M."/>
            <person name="Podio M."/>
            <person name="Orjuela J."/>
            <person name="Siena L.A."/>
            <person name="Pessino S.C."/>
            <person name="Combes M.C."/>
            <person name="Mariac C."/>
            <person name="Albertini E."/>
            <person name="Pupilli F."/>
            <person name="Ortiz J.P.A."/>
            <person name="Leblanc O."/>
        </authorList>
    </citation>
    <scope>NUCLEOTIDE SEQUENCE [LARGE SCALE GENOMIC DNA]</scope>
    <source>
        <strain evidence="7">R1</strain>
        <tissue evidence="7">Leaf</tissue>
    </source>
</reference>
<evidence type="ECO:0000313" key="8">
    <source>
        <dbReference type="Proteomes" id="UP001341281"/>
    </source>
</evidence>
<keyword evidence="3" id="KW-0862">Zinc</keyword>
<dbReference type="Gene3D" id="3.30.40.10">
    <property type="entry name" value="Zinc/RING finger domain, C3HC4 (zinc finger)"/>
    <property type="match status" value="1"/>
</dbReference>
<dbReference type="InterPro" id="IPR013010">
    <property type="entry name" value="Znf_SIAH"/>
</dbReference>
<keyword evidence="2 4" id="KW-0863">Zinc-finger</keyword>
<dbReference type="InterPro" id="IPR052088">
    <property type="entry name" value="E3_ubiquitin-ligase_SINA"/>
</dbReference>
<keyword evidence="1" id="KW-0479">Metal-binding</keyword>
<dbReference type="GO" id="GO:0008270">
    <property type="term" value="F:zinc ion binding"/>
    <property type="evidence" value="ECO:0007669"/>
    <property type="project" value="UniProtKB-KW"/>
</dbReference>
<accession>A0AAQ3UW10</accession>
<evidence type="ECO:0000259" key="6">
    <source>
        <dbReference type="PROSITE" id="PS51081"/>
    </source>
</evidence>
<keyword evidence="8" id="KW-1185">Reference proteome</keyword>
<dbReference type="Proteomes" id="UP001341281">
    <property type="component" value="Chromosome 10"/>
</dbReference>
<evidence type="ECO:0000256" key="4">
    <source>
        <dbReference type="PROSITE-ProRule" id="PRU00455"/>
    </source>
</evidence>
<organism evidence="7 8">
    <name type="scientific">Paspalum notatum var. saurae</name>
    <dbReference type="NCBI Taxonomy" id="547442"/>
    <lineage>
        <taxon>Eukaryota</taxon>
        <taxon>Viridiplantae</taxon>
        <taxon>Streptophyta</taxon>
        <taxon>Embryophyta</taxon>
        <taxon>Tracheophyta</taxon>
        <taxon>Spermatophyta</taxon>
        <taxon>Magnoliopsida</taxon>
        <taxon>Liliopsida</taxon>
        <taxon>Poales</taxon>
        <taxon>Poaceae</taxon>
        <taxon>PACMAD clade</taxon>
        <taxon>Panicoideae</taxon>
        <taxon>Andropogonodae</taxon>
        <taxon>Paspaleae</taxon>
        <taxon>Paspalinae</taxon>
        <taxon>Paspalum</taxon>
    </lineage>
</organism>
<dbReference type="Pfam" id="PF21361">
    <property type="entry name" value="Sina_ZnF"/>
    <property type="match status" value="1"/>
</dbReference>
<feature type="signal peptide" evidence="5">
    <location>
        <begin position="1"/>
        <end position="29"/>
    </location>
</feature>
<evidence type="ECO:0000256" key="1">
    <source>
        <dbReference type="ARBA" id="ARBA00022723"/>
    </source>
</evidence>
<feature type="chain" id="PRO_5042947444" description="SIAH-type domain-containing protein" evidence="5">
    <location>
        <begin position="30"/>
        <end position="226"/>
    </location>
</feature>
<dbReference type="EMBL" id="CP144754">
    <property type="protein sequence ID" value="WVZ96369.1"/>
    <property type="molecule type" value="Genomic_DNA"/>
</dbReference>
<evidence type="ECO:0000256" key="2">
    <source>
        <dbReference type="ARBA" id="ARBA00022771"/>
    </source>
</evidence>
<feature type="non-terminal residue" evidence="7">
    <location>
        <position position="1"/>
    </location>
</feature>
<dbReference type="AlphaFoldDB" id="A0AAQ3UW10"/>
<evidence type="ECO:0000256" key="3">
    <source>
        <dbReference type="ARBA" id="ARBA00022833"/>
    </source>
</evidence>
<dbReference type="InterPro" id="IPR013083">
    <property type="entry name" value="Znf_RING/FYVE/PHD"/>
</dbReference>
<feature type="domain" description="SIAH-type" evidence="6">
    <location>
        <begin position="70"/>
        <end position="130"/>
    </location>
</feature>
<name>A0AAQ3UW10_PASNO</name>